<proteinExistence type="predicted"/>
<dbReference type="Gramene" id="Pp3c6_9850V3.1">
    <property type="protein sequence ID" value="PAC:32978118.CDS.1"/>
    <property type="gene ID" value="Pp3c6_9850"/>
</dbReference>
<dbReference type="EnsemblPlants" id="Pp3c6_9850V3.1">
    <property type="protein sequence ID" value="PAC:32978118.CDS.1"/>
    <property type="gene ID" value="Pp3c6_9850"/>
</dbReference>
<accession>A0A2K1KF20</accession>
<evidence type="ECO:0000313" key="1">
    <source>
        <dbReference type="EMBL" id="PNR52376.1"/>
    </source>
</evidence>
<keyword evidence="3" id="KW-1185">Reference proteome</keyword>
<protein>
    <submittedName>
        <fullName evidence="1 2">Uncharacterized protein</fullName>
    </submittedName>
</protein>
<dbReference type="Proteomes" id="UP000006727">
    <property type="component" value="Chromosome 6"/>
</dbReference>
<dbReference type="Gramene" id="Pp3c6_9850V3.2">
    <property type="protein sequence ID" value="PAC:32978119.CDS.1"/>
    <property type="gene ID" value="Pp3c6_9850"/>
</dbReference>
<evidence type="ECO:0000313" key="2">
    <source>
        <dbReference type="EnsemblPlants" id="PAC:32978118.CDS.1"/>
    </source>
</evidence>
<dbReference type="InParanoid" id="A0A2K1KF20"/>
<organism evidence="1">
    <name type="scientific">Physcomitrium patens</name>
    <name type="common">Spreading-leaved earth moss</name>
    <name type="synonym">Physcomitrella patens</name>
    <dbReference type="NCBI Taxonomy" id="3218"/>
    <lineage>
        <taxon>Eukaryota</taxon>
        <taxon>Viridiplantae</taxon>
        <taxon>Streptophyta</taxon>
        <taxon>Embryophyta</taxon>
        <taxon>Bryophyta</taxon>
        <taxon>Bryophytina</taxon>
        <taxon>Bryopsida</taxon>
        <taxon>Funariidae</taxon>
        <taxon>Funariales</taxon>
        <taxon>Funariaceae</taxon>
        <taxon>Physcomitrium</taxon>
    </lineage>
</organism>
<reference evidence="1 3" key="2">
    <citation type="journal article" date="2018" name="Plant J.">
        <title>The Physcomitrella patens chromosome-scale assembly reveals moss genome structure and evolution.</title>
        <authorList>
            <person name="Lang D."/>
            <person name="Ullrich K.K."/>
            <person name="Murat F."/>
            <person name="Fuchs J."/>
            <person name="Jenkins J."/>
            <person name="Haas F.B."/>
            <person name="Piednoel M."/>
            <person name="Gundlach H."/>
            <person name="Van Bel M."/>
            <person name="Meyberg R."/>
            <person name="Vives C."/>
            <person name="Morata J."/>
            <person name="Symeonidi A."/>
            <person name="Hiss M."/>
            <person name="Muchero W."/>
            <person name="Kamisugi Y."/>
            <person name="Saleh O."/>
            <person name="Blanc G."/>
            <person name="Decker E.L."/>
            <person name="van Gessel N."/>
            <person name="Grimwood J."/>
            <person name="Hayes R.D."/>
            <person name="Graham S.W."/>
            <person name="Gunter L.E."/>
            <person name="McDaniel S.F."/>
            <person name="Hoernstein S.N.W."/>
            <person name="Larsson A."/>
            <person name="Li F.W."/>
            <person name="Perroud P.F."/>
            <person name="Phillips J."/>
            <person name="Ranjan P."/>
            <person name="Rokshar D.S."/>
            <person name="Rothfels C.J."/>
            <person name="Schneider L."/>
            <person name="Shu S."/>
            <person name="Stevenson D.W."/>
            <person name="Thummler F."/>
            <person name="Tillich M."/>
            <person name="Villarreal Aguilar J.C."/>
            <person name="Widiez T."/>
            <person name="Wong G.K."/>
            <person name="Wymore A."/>
            <person name="Zhang Y."/>
            <person name="Zimmer A.D."/>
            <person name="Quatrano R.S."/>
            <person name="Mayer K.F.X."/>
            <person name="Goodstein D."/>
            <person name="Casacuberta J.M."/>
            <person name="Vandepoele K."/>
            <person name="Reski R."/>
            <person name="Cuming A.C."/>
            <person name="Tuskan G.A."/>
            <person name="Maumus F."/>
            <person name="Salse J."/>
            <person name="Schmutz J."/>
            <person name="Rensing S.A."/>
        </authorList>
    </citation>
    <scope>NUCLEOTIDE SEQUENCE [LARGE SCALE GENOMIC DNA]</scope>
    <source>
        <strain evidence="2 3">cv. Gransden 2004</strain>
    </source>
</reference>
<dbReference type="AlphaFoldDB" id="A0A2K1KF20"/>
<gene>
    <name evidence="1" type="ORF">PHYPA_008750</name>
</gene>
<dbReference type="EMBL" id="ABEU02000006">
    <property type="protein sequence ID" value="PNR52376.1"/>
    <property type="molecule type" value="Genomic_DNA"/>
</dbReference>
<sequence>MVISMCAQRFYTGMVKSQLLVKRRNRERLKEHRWDNRVLSRTAPSLQPPTTKNNFLKPYTVEFNQS</sequence>
<reference evidence="2" key="3">
    <citation type="submission" date="2020-12" db="UniProtKB">
        <authorList>
            <consortium name="EnsemblPlants"/>
        </authorList>
    </citation>
    <scope>IDENTIFICATION</scope>
</reference>
<evidence type="ECO:0000313" key="3">
    <source>
        <dbReference type="Proteomes" id="UP000006727"/>
    </source>
</evidence>
<name>A0A2K1KF20_PHYPA</name>
<dbReference type="EnsemblPlants" id="Pp3c6_9850V3.2">
    <property type="protein sequence ID" value="PAC:32978119.CDS.1"/>
    <property type="gene ID" value="Pp3c6_9850"/>
</dbReference>
<reference evidence="1 3" key="1">
    <citation type="journal article" date="2008" name="Science">
        <title>The Physcomitrella genome reveals evolutionary insights into the conquest of land by plants.</title>
        <authorList>
            <person name="Rensing S."/>
            <person name="Lang D."/>
            <person name="Zimmer A."/>
            <person name="Terry A."/>
            <person name="Salamov A."/>
            <person name="Shapiro H."/>
            <person name="Nishiyama T."/>
            <person name="Perroud P.-F."/>
            <person name="Lindquist E."/>
            <person name="Kamisugi Y."/>
            <person name="Tanahashi T."/>
            <person name="Sakakibara K."/>
            <person name="Fujita T."/>
            <person name="Oishi K."/>
            <person name="Shin-I T."/>
            <person name="Kuroki Y."/>
            <person name="Toyoda A."/>
            <person name="Suzuki Y."/>
            <person name="Hashimoto A."/>
            <person name="Yamaguchi K."/>
            <person name="Sugano A."/>
            <person name="Kohara Y."/>
            <person name="Fujiyama A."/>
            <person name="Anterola A."/>
            <person name="Aoki S."/>
            <person name="Ashton N."/>
            <person name="Barbazuk W.B."/>
            <person name="Barker E."/>
            <person name="Bennetzen J."/>
            <person name="Bezanilla M."/>
            <person name="Blankenship R."/>
            <person name="Cho S.H."/>
            <person name="Dutcher S."/>
            <person name="Estelle M."/>
            <person name="Fawcett J.A."/>
            <person name="Gundlach H."/>
            <person name="Hanada K."/>
            <person name="Heyl A."/>
            <person name="Hicks K.A."/>
            <person name="Hugh J."/>
            <person name="Lohr M."/>
            <person name="Mayer K."/>
            <person name="Melkozernov A."/>
            <person name="Murata T."/>
            <person name="Nelson D."/>
            <person name="Pils B."/>
            <person name="Prigge M."/>
            <person name="Reiss B."/>
            <person name="Renner T."/>
            <person name="Rombauts S."/>
            <person name="Rushton P."/>
            <person name="Sanderfoot A."/>
            <person name="Schween G."/>
            <person name="Shiu S.-H."/>
            <person name="Stueber K."/>
            <person name="Theodoulou F.L."/>
            <person name="Tu H."/>
            <person name="Van de Peer Y."/>
            <person name="Verrier P.J."/>
            <person name="Waters E."/>
            <person name="Wood A."/>
            <person name="Yang L."/>
            <person name="Cove D."/>
            <person name="Cuming A."/>
            <person name="Hasebe M."/>
            <person name="Lucas S."/>
            <person name="Mishler D.B."/>
            <person name="Reski R."/>
            <person name="Grigoriev I."/>
            <person name="Quatrano R.S."/>
            <person name="Boore J.L."/>
        </authorList>
    </citation>
    <scope>NUCLEOTIDE SEQUENCE [LARGE SCALE GENOMIC DNA]</scope>
    <source>
        <strain evidence="2 3">cv. Gransden 2004</strain>
    </source>
</reference>